<evidence type="ECO:0000256" key="1">
    <source>
        <dbReference type="ARBA" id="ARBA00009776"/>
    </source>
</evidence>
<dbReference type="Gene3D" id="3.40.50.300">
    <property type="entry name" value="P-loop containing nucleotide triphosphate hydrolases"/>
    <property type="match status" value="1"/>
</dbReference>
<reference evidence="10" key="1">
    <citation type="journal article" date="2014" name="Front. Microbiol.">
        <title>High frequency of phylogenetically diverse reductive dehalogenase-homologous genes in deep subseafloor sedimentary metagenomes.</title>
        <authorList>
            <person name="Kawai M."/>
            <person name="Futagami T."/>
            <person name="Toyoda A."/>
            <person name="Takaki Y."/>
            <person name="Nishi S."/>
            <person name="Hori S."/>
            <person name="Arai W."/>
            <person name="Tsubouchi T."/>
            <person name="Morono Y."/>
            <person name="Uchiyama I."/>
            <person name="Ito T."/>
            <person name="Fujiyama A."/>
            <person name="Inagaki F."/>
            <person name="Takami H."/>
        </authorList>
    </citation>
    <scope>NUCLEOTIDE SEQUENCE</scope>
    <source>
        <strain evidence="10">Expedition CK06-06</strain>
    </source>
</reference>
<dbReference type="NCBIfam" id="TIGR00041">
    <property type="entry name" value="DTMP_kinase"/>
    <property type="match status" value="1"/>
</dbReference>
<dbReference type="InterPro" id="IPR027417">
    <property type="entry name" value="P-loop_NTPase"/>
</dbReference>
<name>X0SVJ0_9ZZZZ</name>
<dbReference type="GO" id="GO:0006227">
    <property type="term" value="P:dUDP biosynthetic process"/>
    <property type="evidence" value="ECO:0007669"/>
    <property type="project" value="TreeGrafter"/>
</dbReference>
<keyword evidence="3" id="KW-0808">Transferase</keyword>
<comment type="catalytic activity">
    <reaction evidence="8">
        <text>dTMP + ATP = dTDP + ADP</text>
        <dbReference type="Rhea" id="RHEA:13517"/>
        <dbReference type="ChEBI" id="CHEBI:30616"/>
        <dbReference type="ChEBI" id="CHEBI:58369"/>
        <dbReference type="ChEBI" id="CHEBI:63528"/>
        <dbReference type="ChEBI" id="CHEBI:456216"/>
        <dbReference type="EC" id="2.7.4.9"/>
    </reaction>
</comment>
<dbReference type="GO" id="GO:0005737">
    <property type="term" value="C:cytoplasm"/>
    <property type="evidence" value="ECO:0007669"/>
    <property type="project" value="TreeGrafter"/>
</dbReference>
<dbReference type="GO" id="GO:0006235">
    <property type="term" value="P:dTTP biosynthetic process"/>
    <property type="evidence" value="ECO:0007669"/>
    <property type="project" value="TreeGrafter"/>
</dbReference>
<dbReference type="InterPro" id="IPR018094">
    <property type="entry name" value="Thymidylate_kinase"/>
</dbReference>
<dbReference type="SUPFAM" id="SSF52540">
    <property type="entry name" value="P-loop containing nucleoside triphosphate hydrolases"/>
    <property type="match status" value="1"/>
</dbReference>
<dbReference type="AlphaFoldDB" id="X0SVJ0"/>
<sequence length="202" mass="23022">RYIVFEGVDGSGKTTLAKMLYERLPNPKVFTKEPGSPHSDFCIGIRGMILHGAAQDISKHTFAYLFAADREEHMRRVVNPALEEGKWVVSDRSVVSDFAYRPYHGNHVRRRHLKQFRDANPIVFYVDIEDDVAIGRMTARGELNAFEKAHVVGKIDKLRSAYESVALPKAPTWHYIDNNGALEGAFWHVERALGNFHDIYLP</sequence>
<dbReference type="PANTHER" id="PTHR10344">
    <property type="entry name" value="THYMIDYLATE KINASE"/>
    <property type="match status" value="1"/>
</dbReference>
<dbReference type="GO" id="GO:0006233">
    <property type="term" value="P:dTDP biosynthetic process"/>
    <property type="evidence" value="ECO:0007669"/>
    <property type="project" value="InterPro"/>
</dbReference>
<dbReference type="EMBL" id="BARS01004946">
    <property type="protein sequence ID" value="GAF84979.1"/>
    <property type="molecule type" value="Genomic_DNA"/>
</dbReference>
<evidence type="ECO:0000313" key="10">
    <source>
        <dbReference type="EMBL" id="GAF84979.1"/>
    </source>
</evidence>
<evidence type="ECO:0000259" key="9">
    <source>
        <dbReference type="Pfam" id="PF02223"/>
    </source>
</evidence>
<accession>X0SVJ0</accession>
<evidence type="ECO:0000256" key="7">
    <source>
        <dbReference type="ARBA" id="ARBA00022840"/>
    </source>
</evidence>
<dbReference type="InterPro" id="IPR039430">
    <property type="entry name" value="Thymidylate_kin-like_dom"/>
</dbReference>
<feature type="domain" description="Thymidylate kinase-like" evidence="9">
    <location>
        <begin position="5"/>
        <end position="155"/>
    </location>
</feature>
<keyword evidence="5" id="KW-0547">Nucleotide-binding</keyword>
<evidence type="ECO:0000256" key="2">
    <source>
        <dbReference type="ARBA" id="ARBA00012980"/>
    </source>
</evidence>
<dbReference type="GO" id="GO:0004798">
    <property type="term" value="F:dTMP kinase activity"/>
    <property type="evidence" value="ECO:0007669"/>
    <property type="project" value="UniProtKB-EC"/>
</dbReference>
<gene>
    <name evidence="10" type="ORF">S01H1_09683</name>
</gene>
<comment type="similarity">
    <text evidence="1">Belongs to the thymidylate kinase family.</text>
</comment>
<keyword evidence="7" id="KW-0067">ATP-binding</keyword>
<dbReference type="Pfam" id="PF02223">
    <property type="entry name" value="Thymidylate_kin"/>
    <property type="match status" value="1"/>
</dbReference>
<feature type="non-terminal residue" evidence="10">
    <location>
        <position position="1"/>
    </location>
</feature>
<evidence type="ECO:0000256" key="3">
    <source>
        <dbReference type="ARBA" id="ARBA00022679"/>
    </source>
</evidence>
<evidence type="ECO:0000256" key="6">
    <source>
        <dbReference type="ARBA" id="ARBA00022777"/>
    </source>
</evidence>
<protein>
    <recommendedName>
        <fullName evidence="2">dTMP kinase</fullName>
        <ecNumber evidence="2">2.7.4.9</ecNumber>
    </recommendedName>
</protein>
<evidence type="ECO:0000256" key="5">
    <source>
        <dbReference type="ARBA" id="ARBA00022741"/>
    </source>
</evidence>
<keyword evidence="4" id="KW-0545">Nucleotide biosynthesis</keyword>
<dbReference type="HAMAP" id="MF_00165">
    <property type="entry name" value="Thymidylate_kinase"/>
    <property type="match status" value="1"/>
</dbReference>
<comment type="caution">
    <text evidence="10">The sequence shown here is derived from an EMBL/GenBank/DDBJ whole genome shotgun (WGS) entry which is preliminary data.</text>
</comment>
<organism evidence="10">
    <name type="scientific">marine sediment metagenome</name>
    <dbReference type="NCBI Taxonomy" id="412755"/>
    <lineage>
        <taxon>unclassified sequences</taxon>
        <taxon>metagenomes</taxon>
        <taxon>ecological metagenomes</taxon>
    </lineage>
</organism>
<evidence type="ECO:0000256" key="8">
    <source>
        <dbReference type="ARBA" id="ARBA00048743"/>
    </source>
</evidence>
<dbReference type="EC" id="2.7.4.9" evidence="2"/>
<dbReference type="GO" id="GO:0005524">
    <property type="term" value="F:ATP binding"/>
    <property type="evidence" value="ECO:0007669"/>
    <property type="project" value="UniProtKB-KW"/>
</dbReference>
<proteinExistence type="inferred from homology"/>
<keyword evidence="6" id="KW-0418">Kinase</keyword>
<dbReference type="CDD" id="cd01672">
    <property type="entry name" value="TMPK"/>
    <property type="match status" value="1"/>
</dbReference>
<dbReference type="PANTHER" id="PTHR10344:SF4">
    <property type="entry name" value="UMP-CMP KINASE 2, MITOCHONDRIAL"/>
    <property type="match status" value="1"/>
</dbReference>
<evidence type="ECO:0000256" key="4">
    <source>
        <dbReference type="ARBA" id="ARBA00022727"/>
    </source>
</evidence>